<proteinExistence type="predicted"/>
<organism evidence="1">
    <name type="scientific">Anguilla anguilla</name>
    <name type="common">European freshwater eel</name>
    <name type="synonym">Muraena anguilla</name>
    <dbReference type="NCBI Taxonomy" id="7936"/>
    <lineage>
        <taxon>Eukaryota</taxon>
        <taxon>Metazoa</taxon>
        <taxon>Chordata</taxon>
        <taxon>Craniata</taxon>
        <taxon>Vertebrata</taxon>
        <taxon>Euteleostomi</taxon>
        <taxon>Actinopterygii</taxon>
        <taxon>Neopterygii</taxon>
        <taxon>Teleostei</taxon>
        <taxon>Anguilliformes</taxon>
        <taxon>Anguillidae</taxon>
        <taxon>Anguilla</taxon>
    </lineage>
</organism>
<protein>
    <submittedName>
        <fullName evidence="1">Uncharacterized protein</fullName>
    </submittedName>
</protein>
<reference evidence="1" key="2">
    <citation type="journal article" date="2015" name="Fish Shellfish Immunol.">
        <title>Early steps in the European eel (Anguilla anguilla)-Vibrio vulnificus interaction in the gills: Role of the RtxA13 toxin.</title>
        <authorList>
            <person name="Callol A."/>
            <person name="Pajuelo D."/>
            <person name="Ebbesson L."/>
            <person name="Teles M."/>
            <person name="MacKenzie S."/>
            <person name="Amaro C."/>
        </authorList>
    </citation>
    <scope>NUCLEOTIDE SEQUENCE</scope>
</reference>
<dbReference type="AlphaFoldDB" id="A0A0E9XR91"/>
<sequence length="55" mass="6494">MLRIQIQIQMLNSYSQCKMHIELLLAQLALHTEHTLHGQKYVTPDIQHLIQNYGH</sequence>
<reference evidence="1" key="1">
    <citation type="submission" date="2014-11" db="EMBL/GenBank/DDBJ databases">
        <authorList>
            <person name="Amaro Gonzalez C."/>
        </authorList>
    </citation>
    <scope>NUCLEOTIDE SEQUENCE</scope>
</reference>
<accession>A0A0E9XR91</accession>
<evidence type="ECO:0000313" key="1">
    <source>
        <dbReference type="EMBL" id="JAI04942.1"/>
    </source>
</evidence>
<dbReference type="EMBL" id="GBXM01003636">
    <property type="protein sequence ID" value="JAI04942.1"/>
    <property type="molecule type" value="Transcribed_RNA"/>
</dbReference>
<name>A0A0E9XR91_ANGAN</name>